<organism evidence="2 3">
    <name type="scientific">Hymenobacter nivis</name>
    <dbReference type="NCBI Taxonomy" id="1850093"/>
    <lineage>
        <taxon>Bacteria</taxon>
        <taxon>Pseudomonadati</taxon>
        <taxon>Bacteroidota</taxon>
        <taxon>Cytophagia</taxon>
        <taxon>Cytophagales</taxon>
        <taxon>Hymenobacteraceae</taxon>
        <taxon>Hymenobacter</taxon>
    </lineage>
</organism>
<dbReference type="PRINTS" id="PR00368">
    <property type="entry name" value="FADPNR"/>
</dbReference>
<proteinExistence type="predicted"/>
<reference evidence="3" key="1">
    <citation type="submission" date="2018-04" db="EMBL/GenBank/DDBJ databases">
        <title>Complete genome of Antarctic heterotrophic bacterium Hymenobacter nivis.</title>
        <authorList>
            <person name="Terashima M."/>
        </authorList>
    </citation>
    <scope>NUCLEOTIDE SEQUENCE [LARGE SCALE GENOMIC DNA]</scope>
    <source>
        <strain evidence="3">NBRC 111535</strain>
    </source>
</reference>
<protein>
    <recommendedName>
        <fullName evidence="1">FAD-dependent urate hydroxylase HpyO/Asp monooxygenase CreE-like FAD/NAD(P)-binding domain-containing protein</fullName>
    </recommendedName>
</protein>
<dbReference type="SUPFAM" id="SSF51905">
    <property type="entry name" value="FAD/NAD(P)-binding domain"/>
    <property type="match status" value="2"/>
</dbReference>
<dbReference type="InterPro" id="IPR052189">
    <property type="entry name" value="L-asp_N-monooxygenase_NS-form"/>
</dbReference>
<accession>A0A2Z3GWD9</accession>
<keyword evidence="3" id="KW-1185">Reference proteome</keyword>
<dbReference type="PANTHER" id="PTHR40254:SF1">
    <property type="entry name" value="BLR0577 PROTEIN"/>
    <property type="match status" value="1"/>
</dbReference>
<dbReference type="InterPro" id="IPR038732">
    <property type="entry name" value="HpyO/CreE_NAD-binding"/>
</dbReference>
<dbReference type="InterPro" id="IPR036188">
    <property type="entry name" value="FAD/NAD-bd_sf"/>
</dbReference>
<dbReference type="Pfam" id="PF13454">
    <property type="entry name" value="NAD_binding_9"/>
    <property type="match status" value="1"/>
</dbReference>
<dbReference type="AlphaFoldDB" id="A0A2Z3GWD9"/>
<feature type="domain" description="FAD-dependent urate hydroxylase HpyO/Asp monooxygenase CreE-like FAD/NAD(P)-binding" evidence="1">
    <location>
        <begin position="23"/>
        <end position="166"/>
    </location>
</feature>
<dbReference type="PANTHER" id="PTHR40254">
    <property type="entry name" value="BLR0577 PROTEIN"/>
    <property type="match status" value="1"/>
</dbReference>
<dbReference type="KEGG" id="hnv:DDQ68_09500"/>
<dbReference type="EMBL" id="CP029145">
    <property type="protein sequence ID" value="AWM32990.1"/>
    <property type="molecule type" value="Genomic_DNA"/>
</dbReference>
<evidence type="ECO:0000259" key="1">
    <source>
        <dbReference type="Pfam" id="PF13454"/>
    </source>
</evidence>
<evidence type="ECO:0000313" key="3">
    <source>
        <dbReference type="Proteomes" id="UP000245999"/>
    </source>
</evidence>
<gene>
    <name evidence="2" type="ORF">DDQ68_09500</name>
</gene>
<sequence>MGPLLANLSPACATPSPRTVITIVGGGFAGTALAVHLAQQPGLRARAEVHLVEPRAVPGPGLAYAPGSHPHLLNVRPGVLSLYPAEPAHFAKWLAQQPEAASGVPEFAPRALYGRYLAQALATAEGIQVHADVAVAAPLQPHGRRTVQLASGAAIESDYVVLALGNFPPPPPVEPSGAYLTHPHYHANPWGPHALAGIAPAASVLLVGAGLTAVDVLMALHGQGHRGPVVAVARHGRWPAAHAPVAAPYPSYYTELAGCPTVGGVVAVFKRHLRRATAQGQDWRPVLDALRPDLGRIWAAWPLVEQARFLRHVAALWGVARHRSPPHNAATVAALTAQGQVQLVAGRVQAIAPSGPGLRVAVQRRGAATCAYQADHVVCCTGPLLDYQRIAAPLVQQLRAAGHLTPDPLGLGIVTDVHGALLATDGHPVPGLFTLGPSRRPNAFESTAVPELRQQAVALAAELAARLKG</sequence>
<evidence type="ECO:0000313" key="2">
    <source>
        <dbReference type="EMBL" id="AWM32990.1"/>
    </source>
</evidence>
<dbReference type="Proteomes" id="UP000245999">
    <property type="component" value="Chromosome"/>
</dbReference>
<name>A0A2Z3GWD9_9BACT</name>
<dbReference type="OrthoDB" id="6309046at2"/>
<dbReference type="Gene3D" id="3.50.50.60">
    <property type="entry name" value="FAD/NAD(P)-binding domain"/>
    <property type="match status" value="1"/>
</dbReference>